<dbReference type="GO" id="GO:0003723">
    <property type="term" value="F:RNA binding"/>
    <property type="evidence" value="ECO:0007669"/>
    <property type="project" value="InterPro"/>
</dbReference>
<dbReference type="PANTHER" id="PTHR30185">
    <property type="entry name" value="CRYPTIC BETA-GLUCOSIDE BGL OPERON ANTITERMINATOR"/>
    <property type="match status" value="1"/>
</dbReference>
<dbReference type="SMART" id="SM01061">
    <property type="entry name" value="CAT_RBD"/>
    <property type="match status" value="1"/>
</dbReference>
<evidence type="ECO:0000313" key="3">
    <source>
        <dbReference type="EMBL" id="PFG17818.1"/>
    </source>
</evidence>
<name>A0A2A9CTW0_9ACTN</name>
<accession>A0A2A9CTW0</accession>
<dbReference type="InterPro" id="IPR036650">
    <property type="entry name" value="CAT_RNA-bd_dom_sf"/>
</dbReference>
<dbReference type="InterPro" id="IPR011608">
    <property type="entry name" value="PRD"/>
</dbReference>
<dbReference type="RefSeq" id="WP_098461219.1">
    <property type="nucleotide sequence ID" value="NZ_PDJC01000001.1"/>
</dbReference>
<keyword evidence="4" id="KW-1185">Reference proteome</keyword>
<feature type="domain" description="PRD" evidence="2">
    <location>
        <begin position="171"/>
        <end position="281"/>
    </location>
</feature>
<dbReference type="PROSITE" id="PS51372">
    <property type="entry name" value="PRD_2"/>
    <property type="match status" value="2"/>
</dbReference>
<evidence type="ECO:0000259" key="2">
    <source>
        <dbReference type="PROSITE" id="PS51372"/>
    </source>
</evidence>
<dbReference type="PANTHER" id="PTHR30185:SF15">
    <property type="entry name" value="CRYPTIC BETA-GLUCOSIDE BGL OPERON ANTITERMINATOR"/>
    <property type="match status" value="1"/>
</dbReference>
<dbReference type="Gene3D" id="2.30.24.10">
    <property type="entry name" value="CAT RNA-binding domain"/>
    <property type="match status" value="1"/>
</dbReference>
<keyword evidence="1" id="KW-0677">Repeat</keyword>
<evidence type="ECO:0000256" key="1">
    <source>
        <dbReference type="ARBA" id="ARBA00022737"/>
    </source>
</evidence>
<comment type="caution">
    <text evidence="3">The sequence shown here is derived from an EMBL/GenBank/DDBJ whole genome shotgun (WGS) entry which is preliminary data.</text>
</comment>
<dbReference type="EMBL" id="PDJC01000001">
    <property type="protein sequence ID" value="PFG17818.1"/>
    <property type="molecule type" value="Genomic_DNA"/>
</dbReference>
<dbReference type="OrthoDB" id="9813552at2"/>
<dbReference type="Pfam" id="PF00874">
    <property type="entry name" value="PRD"/>
    <property type="match status" value="2"/>
</dbReference>
<dbReference type="Proteomes" id="UP000226079">
    <property type="component" value="Unassembled WGS sequence"/>
</dbReference>
<dbReference type="SUPFAM" id="SSF50151">
    <property type="entry name" value="SacY-like RNA-binding domain"/>
    <property type="match status" value="1"/>
</dbReference>
<sequence>MYIERILSNNAVIASVDGREVVALGPGIGYRHKKGTELPDQEVERIFRPTPAQPMEQLSAFLAELPPAYLDAALEICDAASAELSIPPSQATVIAIADHLNFAVQRLRDSIAIEYPLAWEIAQLYPAYAAVGRGALSVVRNRLGVELPEGESISFAMHFINAQAGSAPDGLPWTRQLTLVTQIFDVIDSSFNVRVDRDSMSASRFVTHLRYVFARIERHAQLGDTPDELLRSIADNFSAEMACAHRVAYLIRLGLGAAITGDEIAFVAIHVARLVGDLQAEPNSGN</sequence>
<evidence type="ECO:0000313" key="4">
    <source>
        <dbReference type="Proteomes" id="UP000226079"/>
    </source>
</evidence>
<dbReference type="InterPro" id="IPR050661">
    <property type="entry name" value="BglG_antiterminators"/>
</dbReference>
<reference evidence="3 4" key="1">
    <citation type="submission" date="2017-10" db="EMBL/GenBank/DDBJ databases">
        <title>Sequencing the genomes of 1000 actinobacteria strains.</title>
        <authorList>
            <person name="Klenk H.-P."/>
        </authorList>
    </citation>
    <scope>NUCLEOTIDE SEQUENCE [LARGE SCALE GENOMIC DNA]</scope>
    <source>
        <strain evidence="3 4">DSM 15597</strain>
    </source>
</reference>
<dbReference type="Pfam" id="PF03123">
    <property type="entry name" value="CAT_RBD"/>
    <property type="match status" value="1"/>
</dbReference>
<feature type="domain" description="PRD" evidence="2">
    <location>
        <begin position="64"/>
        <end position="169"/>
    </location>
</feature>
<dbReference type="InterPro" id="IPR004341">
    <property type="entry name" value="CAT_RNA-bd_dom"/>
</dbReference>
<dbReference type="GO" id="GO:0006355">
    <property type="term" value="P:regulation of DNA-templated transcription"/>
    <property type="evidence" value="ECO:0007669"/>
    <property type="project" value="InterPro"/>
</dbReference>
<gene>
    <name evidence="3" type="ORF">ATK74_2394</name>
</gene>
<protein>
    <submittedName>
        <fullName evidence="3">BglG family transcriptional antiterminator</fullName>
    </submittedName>
</protein>
<organism evidence="3 4">
    <name type="scientific">Propionicimonas paludicola</name>
    <dbReference type="NCBI Taxonomy" id="185243"/>
    <lineage>
        <taxon>Bacteria</taxon>
        <taxon>Bacillati</taxon>
        <taxon>Actinomycetota</taxon>
        <taxon>Actinomycetes</taxon>
        <taxon>Propionibacteriales</taxon>
        <taxon>Nocardioidaceae</taxon>
        <taxon>Propionicimonas</taxon>
    </lineage>
</organism>
<dbReference type="InterPro" id="IPR036634">
    <property type="entry name" value="PRD_sf"/>
</dbReference>
<dbReference type="SUPFAM" id="SSF63520">
    <property type="entry name" value="PTS-regulatory domain, PRD"/>
    <property type="match status" value="2"/>
</dbReference>
<proteinExistence type="predicted"/>
<dbReference type="AlphaFoldDB" id="A0A2A9CTW0"/>
<dbReference type="Gene3D" id="1.10.1790.10">
    <property type="entry name" value="PRD domain"/>
    <property type="match status" value="2"/>
</dbReference>